<feature type="region of interest" description="Disordered" evidence="1">
    <location>
        <begin position="128"/>
        <end position="188"/>
    </location>
</feature>
<feature type="compositionally biased region" description="Polar residues" evidence="1">
    <location>
        <begin position="131"/>
        <end position="144"/>
    </location>
</feature>
<organism evidence="2 3">
    <name type="scientific">Coccomyxa viridis</name>
    <dbReference type="NCBI Taxonomy" id="1274662"/>
    <lineage>
        <taxon>Eukaryota</taxon>
        <taxon>Viridiplantae</taxon>
        <taxon>Chlorophyta</taxon>
        <taxon>core chlorophytes</taxon>
        <taxon>Trebouxiophyceae</taxon>
        <taxon>Trebouxiophyceae incertae sedis</taxon>
        <taxon>Coccomyxaceae</taxon>
        <taxon>Coccomyxa</taxon>
    </lineage>
</organism>
<comment type="caution">
    <text evidence="2">The sequence shown here is derived from an EMBL/GenBank/DDBJ whole genome shotgun (WGS) entry which is preliminary data.</text>
</comment>
<feature type="region of interest" description="Disordered" evidence="1">
    <location>
        <begin position="200"/>
        <end position="231"/>
    </location>
</feature>
<protein>
    <submittedName>
        <fullName evidence="2">G11912 protein</fullName>
    </submittedName>
</protein>
<accession>A0ABP1GA73</accession>
<feature type="compositionally biased region" description="Low complexity" evidence="1">
    <location>
        <begin position="146"/>
        <end position="167"/>
    </location>
</feature>
<feature type="compositionally biased region" description="Low complexity" evidence="1">
    <location>
        <begin position="200"/>
        <end position="209"/>
    </location>
</feature>
<keyword evidence="3" id="KW-1185">Reference proteome</keyword>
<reference evidence="2 3" key="1">
    <citation type="submission" date="2024-06" db="EMBL/GenBank/DDBJ databases">
        <authorList>
            <person name="Kraege A."/>
            <person name="Thomma B."/>
        </authorList>
    </citation>
    <scope>NUCLEOTIDE SEQUENCE [LARGE SCALE GENOMIC DNA]</scope>
</reference>
<evidence type="ECO:0000313" key="2">
    <source>
        <dbReference type="EMBL" id="CAL5228727.1"/>
    </source>
</evidence>
<proteinExistence type="predicted"/>
<evidence type="ECO:0000313" key="3">
    <source>
        <dbReference type="Proteomes" id="UP001497392"/>
    </source>
</evidence>
<gene>
    <name evidence="2" type="primary">g11912</name>
    <name evidence="2" type="ORF">VP750_LOCUS10633</name>
</gene>
<evidence type="ECO:0000256" key="1">
    <source>
        <dbReference type="SAM" id="MobiDB-lite"/>
    </source>
</evidence>
<name>A0ABP1GA73_9CHLO</name>
<dbReference type="Proteomes" id="UP001497392">
    <property type="component" value="Unassembled WGS sequence"/>
</dbReference>
<dbReference type="EMBL" id="CAXHTA020000019">
    <property type="protein sequence ID" value="CAL5228727.1"/>
    <property type="molecule type" value="Genomic_DNA"/>
</dbReference>
<sequence>MCAAQINNALLQASKIATQLLQAAPPASSLVKETSATTNSISLAAAPGQQITLNPQGVTIAGSPDQSSMTIGNAGVQYNDPEQNPVPQQKAGSNFPGEGYQVVQNGALNDQGTGPAVVGGSHFQPLGTNLGGISTPSQKTNSLLASMGQSGHAQSSQQSGQTGKQSGNRFENNPFFRDYNDNSQRSSAYAANVPTTSSLAGGNAGANSNPNGVTLTGPGGNSVSLGRRMLR</sequence>